<proteinExistence type="predicted"/>
<dbReference type="EMBL" id="CM004402">
    <property type="protein sequence ID" value="OAY26582.1"/>
    <property type="molecule type" value="Genomic_DNA"/>
</dbReference>
<evidence type="ECO:0000313" key="1">
    <source>
        <dbReference type="EMBL" id="OAY26582.1"/>
    </source>
</evidence>
<name>A0A2C9UA36_MANES</name>
<sequence>MIVRAYIEYMDKFKCYLKIMKNTIHLYNYNNKVSFKIILLF</sequence>
<reference evidence="1" key="1">
    <citation type="submission" date="2016-02" db="EMBL/GenBank/DDBJ databases">
        <title>WGS assembly of Manihot esculenta.</title>
        <authorList>
            <person name="Bredeson J.V."/>
            <person name="Prochnik S.E."/>
            <person name="Lyons J.B."/>
            <person name="Schmutz J."/>
            <person name="Grimwood J."/>
            <person name="Vrebalov J."/>
            <person name="Bart R.S."/>
            <person name="Amuge T."/>
            <person name="Ferguson M.E."/>
            <person name="Green R."/>
            <person name="Putnam N."/>
            <person name="Stites J."/>
            <person name="Rounsley S."/>
            <person name="Rokhsar D.S."/>
        </authorList>
    </citation>
    <scope>NUCLEOTIDE SEQUENCE [LARGE SCALE GENOMIC DNA]</scope>
    <source>
        <tissue evidence="1">Leaf</tissue>
    </source>
</reference>
<accession>A0A2C9UA36</accession>
<protein>
    <submittedName>
        <fullName evidence="1">Uncharacterized protein</fullName>
    </submittedName>
</protein>
<organism evidence="1">
    <name type="scientific">Manihot esculenta</name>
    <name type="common">Cassava</name>
    <name type="synonym">Jatropha manihot</name>
    <dbReference type="NCBI Taxonomy" id="3983"/>
    <lineage>
        <taxon>Eukaryota</taxon>
        <taxon>Viridiplantae</taxon>
        <taxon>Streptophyta</taxon>
        <taxon>Embryophyta</taxon>
        <taxon>Tracheophyta</taxon>
        <taxon>Spermatophyta</taxon>
        <taxon>Magnoliopsida</taxon>
        <taxon>eudicotyledons</taxon>
        <taxon>Gunneridae</taxon>
        <taxon>Pentapetalae</taxon>
        <taxon>rosids</taxon>
        <taxon>fabids</taxon>
        <taxon>Malpighiales</taxon>
        <taxon>Euphorbiaceae</taxon>
        <taxon>Crotonoideae</taxon>
        <taxon>Manihoteae</taxon>
        <taxon>Manihot</taxon>
    </lineage>
</organism>
<dbReference type="AlphaFoldDB" id="A0A2C9UA36"/>
<gene>
    <name evidence="1" type="ORF">MANES_16G058700</name>
</gene>